<protein>
    <submittedName>
        <fullName evidence="1">YmdB family metallophosphoesterase</fullName>
    </submittedName>
</protein>
<dbReference type="InterPro" id="IPR029052">
    <property type="entry name" value="Metallo-depent_PP-like"/>
</dbReference>
<dbReference type="PANTHER" id="PTHR36303:SF1">
    <property type="entry name" value="2',3'-CYCLIC-NUCLEOTIDE 2'-PHOSPHODIESTERASE"/>
    <property type="match status" value="1"/>
</dbReference>
<dbReference type="GO" id="GO:0004113">
    <property type="term" value="F:2',3'-cyclic-nucleotide 3'-phosphodiesterase activity"/>
    <property type="evidence" value="ECO:0007669"/>
    <property type="project" value="TreeGrafter"/>
</dbReference>
<organism evidence="1">
    <name type="scientific">Gracilinema caldarium</name>
    <dbReference type="NCBI Taxonomy" id="215591"/>
    <lineage>
        <taxon>Bacteria</taxon>
        <taxon>Pseudomonadati</taxon>
        <taxon>Spirochaetota</taxon>
        <taxon>Spirochaetia</taxon>
        <taxon>Spirochaetales</taxon>
        <taxon>Breznakiellaceae</taxon>
        <taxon>Gracilinema</taxon>
    </lineage>
</organism>
<sequence length="275" mass="29941">MKILYISEIVGKAGVFAVKKLLPPLKKEKHIDFVIANADGTTGGYGLGRNHAGYLRKLGVDVLTTGDCCFYKKDLVQNFDRLHYVLRPLNISPYAPGLGSRTYQVGSEKVAVAVLLGQGGFDRLHSDNPFIKLPELLERLRRETPYVIIEFHGATTAEKKALFAEADGLCSAVIGSHGRVQTADARITRGGTATITDAGRTGSINSVGGTDAKSRIQEYITGIPDWSRDAWDLIELQALIIDIAPNGKATSISPLQLICQEVPNEGDRKDTEHIR</sequence>
<proteinExistence type="predicted"/>
<accession>A0A7C3EA19</accession>
<reference evidence="1" key="1">
    <citation type="journal article" date="2020" name="mSystems">
        <title>Genome- and Community-Level Interaction Insights into Carbon Utilization and Element Cycling Functions of Hydrothermarchaeota in Hydrothermal Sediment.</title>
        <authorList>
            <person name="Zhou Z."/>
            <person name="Liu Y."/>
            <person name="Xu W."/>
            <person name="Pan J."/>
            <person name="Luo Z.H."/>
            <person name="Li M."/>
        </authorList>
    </citation>
    <scope>NUCLEOTIDE SEQUENCE [LARGE SCALE GENOMIC DNA]</scope>
    <source>
        <strain evidence="1">SpSt-503</strain>
    </source>
</reference>
<comment type="caution">
    <text evidence="1">The sequence shown here is derived from an EMBL/GenBank/DDBJ whole genome shotgun (WGS) entry which is preliminary data.</text>
</comment>
<dbReference type="SUPFAM" id="SSF56300">
    <property type="entry name" value="Metallo-dependent phosphatases"/>
    <property type="match status" value="1"/>
</dbReference>
<dbReference type="EMBL" id="DSVL01000264">
    <property type="protein sequence ID" value="HFH29556.1"/>
    <property type="molecule type" value="Genomic_DNA"/>
</dbReference>
<dbReference type="Pfam" id="PF13277">
    <property type="entry name" value="YmdB"/>
    <property type="match status" value="1"/>
</dbReference>
<dbReference type="InterPro" id="IPR005235">
    <property type="entry name" value="YmdB-like"/>
</dbReference>
<name>A0A7C3EA19_9SPIR</name>
<dbReference type="PANTHER" id="PTHR36303">
    <property type="entry name" value="2',3'-CYCLIC-NUCLEOTIDE 2'-PHOSPHODIESTERASE"/>
    <property type="match status" value="1"/>
</dbReference>
<dbReference type="Gene3D" id="3.60.21.10">
    <property type="match status" value="1"/>
</dbReference>
<gene>
    <name evidence="1" type="ORF">ENS59_08605</name>
</gene>
<evidence type="ECO:0000313" key="1">
    <source>
        <dbReference type="EMBL" id="HFH29556.1"/>
    </source>
</evidence>
<dbReference type="AlphaFoldDB" id="A0A7C3EA19"/>